<keyword evidence="2" id="KW-0808">Transferase</keyword>
<dbReference type="PROSITE" id="PS00108">
    <property type="entry name" value="PROTEIN_KINASE_ST"/>
    <property type="match status" value="1"/>
</dbReference>
<keyword evidence="2" id="KW-0418">Kinase</keyword>
<dbReference type="OrthoDB" id="310217at2759"/>
<dbReference type="GeneID" id="27898310"/>
<dbReference type="InterPro" id="IPR008271">
    <property type="entry name" value="Ser/Thr_kinase_AS"/>
</dbReference>
<dbReference type="STRING" id="692275.M3CKD8"/>
<keyword evidence="3" id="KW-1185">Reference proteome</keyword>
<protein>
    <submittedName>
        <fullName evidence="2">Kinase-like protein</fullName>
    </submittedName>
</protein>
<gene>
    <name evidence="2" type="ORF">SEPMUDRAFT_115528</name>
</gene>
<evidence type="ECO:0000313" key="3">
    <source>
        <dbReference type="Proteomes" id="UP000016931"/>
    </source>
</evidence>
<dbReference type="GO" id="GO:0005524">
    <property type="term" value="F:ATP binding"/>
    <property type="evidence" value="ECO:0007669"/>
    <property type="project" value="InterPro"/>
</dbReference>
<dbReference type="PANTHER" id="PTHR44305">
    <property type="entry name" value="SI:DKEY-192D15.2-RELATED"/>
    <property type="match status" value="1"/>
</dbReference>
<feature type="domain" description="Protein kinase" evidence="1">
    <location>
        <begin position="243"/>
        <end position="558"/>
    </location>
</feature>
<sequence>MSGSSFEELFGSFTIVDPATPKVPRATSGAGVATAAATDDPRVLETHFIAFGTDQESFDSEEQQETQFHALKIDFRKFELAQQKEIVTQILKINSRTEILVSQQKSIDEALKNFKDPRPIWRDVARSCTSILTVLTALQNRYTSSSPTSPSVFAQVLNNRIRHIESVQQTANVAKQRNPTNAAGGSDMFDELLFAMAKEQNSQRVWKVDVGRVQRAEIARRNRAKKAGIKPIRGKFSALPDMWHALDVMGGGMGKITVYGKEDGRGRIVDRVVVKDTTSIGFDEEENWYGKGTEKVPIEFWVHKKLADTKCPHFLGLASDEVQVDDAIATFRMFLEYASQGDLNELLGRHLEAGELLPEAFILYVFRALIETCLIMQRGKAGRVLDKSWEQIVHRDLKLDNVFLGENSITSFPAYPQVKLADFGIAIVTAPDDPANPSLYNRQTGTPGYLPPEQCAFSHPETGEAIDDFKLLSPCNVWGIGAIILCLLRNKKILSTEQPTYLPGGTWFYECDETARKTYSKELCSTVDRCLAYDPVHRPTLEQLEKWILDAIVADPWLAKQADIRSIGKGPMPYENRILEKTHKHYVGMAM</sequence>
<dbReference type="GO" id="GO:0004672">
    <property type="term" value="F:protein kinase activity"/>
    <property type="evidence" value="ECO:0007669"/>
    <property type="project" value="InterPro"/>
</dbReference>
<dbReference type="HOGENOM" id="CLU_461632_0_0_1"/>
<dbReference type="InterPro" id="IPR053083">
    <property type="entry name" value="TF_kinase-domain_protein"/>
</dbReference>
<dbReference type="eggNOG" id="KOG0575">
    <property type="taxonomic scope" value="Eukaryota"/>
</dbReference>
<reference evidence="2 3" key="1">
    <citation type="journal article" date="2012" name="PLoS Pathog.">
        <title>Diverse lifestyles and strategies of plant pathogenesis encoded in the genomes of eighteen Dothideomycetes fungi.</title>
        <authorList>
            <person name="Ohm R.A."/>
            <person name="Feau N."/>
            <person name="Henrissat B."/>
            <person name="Schoch C.L."/>
            <person name="Horwitz B.A."/>
            <person name="Barry K.W."/>
            <person name="Condon B.J."/>
            <person name="Copeland A.C."/>
            <person name="Dhillon B."/>
            <person name="Glaser F."/>
            <person name="Hesse C.N."/>
            <person name="Kosti I."/>
            <person name="LaButti K."/>
            <person name="Lindquist E.A."/>
            <person name="Lucas S."/>
            <person name="Salamov A.A."/>
            <person name="Bradshaw R.E."/>
            <person name="Ciuffetti L."/>
            <person name="Hamelin R.C."/>
            <person name="Kema G.H.J."/>
            <person name="Lawrence C."/>
            <person name="Scott J.A."/>
            <person name="Spatafora J.W."/>
            <person name="Turgeon B.G."/>
            <person name="de Wit P.J.G.M."/>
            <person name="Zhong S."/>
            <person name="Goodwin S.B."/>
            <person name="Grigoriev I.V."/>
        </authorList>
    </citation>
    <scope>NUCLEOTIDE SEQUENCE [LARGE SCALE GENOMIC DNA]</scope>
    <source>
        <strain evidence="2 3">SO2202</strain>
    </source>
</reference>
<dbReference type="SMART" id="SM00220">
    <property type="entry name" value="S_TKc"/>
    <property type="match status" value="1"/>
</dbReference>
<dbReference type="Proteomes" id="UP000016931">
    <property type="component" value="Unassembled WGS sequence"/>
</dbReference>
<dbReference type="InterPro" id="IPR011009">
    <property type="entry name" value="Kinase-like_dom_sf"/>
</dbReference>
<accession>M3CKD8</accession>
<dbReference type="SUPFAM" id="SSF56112">
    <property type="entry name" value="Protein kinase-like (PK-like)"/>
    <property type="match status" value="1"/>
</dbReference>
<proteinExistence type="predicted"/>
<dbReference type="EMBL" id="KB456262">
    <property type="protein sequence ID" value="EMF14248.1"/>
    <property type="molecule type" value="Genomic_DNA"/>
</dbReference>
<dbReference type="Gene3D" id="1.10.510.10">
    <property type="entry name" value="Transferase(Phosphotransferase) domain 1"/>
    <property type="match status" value="1"/>
</dbReference>
<dbReference type="Pfam" id="PF00069">
    <property type="entry name" value="Pkinase"/>
    <property type="match status" value="1"/>
</dbReference>
<dbReference type="RefSeq" id="XP_016762369.1">
    <property type="nucleotide sequence ID" value="XM_016901173.1"/>
</dbReference>
<evidence type="ECO:0000313" key="2">
    <source>
        <dbReference type="EMBL" id="EMF14248.1"/>
    </source>
</evidence>
<dbReference type="InterPro" id="IPR000719">
    <property type="entry name" value="Prot_kinase_dom"/>
</dbReference>
<organism evidence="2 3">
    <name type="scientific">Sphaerulina musiva (strain SO2202)</name>
    <name type="common">Poplar stem canker fungus</name>
    <name type="synonym">Septoria musiva</name>
    <dbReference type="NCBI Taxonomy" id="692275"/>
    <lineage>
        <taxon>Eukaryota</taxon>
        <taxon>Fungi</taxon>
        <taxon>Dikarya</taxon>
        <taxon>Ascomycota</taxon>
        <taxon>Pezizomycotina</taxon>
        <taxon>Dothideomycetes</taxon>
        <taxon>Dothideomycetidae</taxon>
        <taxon>Mycosphaerellales</taxon>
        <taxon>Mycosphaerellaceae</taxon>
        <taxon>Sphaerulina</taxon>
    </lineage>
</organism>
<name>M3CKD8_SPHMS</name>
<evidence type="ECO:0000259" key="1">
    <source>
        <dbReference type="PROSITE" id="PS50011"/>
    </source>
</evidence>
<dbReference type="AlphaFoldDB" id="M3CKD8"/>
<dbReference type="PROSITE" id="PS50011">
    <property type="entry name" value="PROTEIN_KINASE_DOM"/>
    <property type="match status" value="1"/>
</dbReference>